<feature type="compositionally biased region" description="Basic residues" evidence="1">
    <location>
        <begin position="173"/>
        <end position="189"/>
    </location>
</feature>
<evidence type="ECO:0000256" key="1">
    <source>
        <dbReference type="SAM" id="MobiDB-lite"/>
    </source>
</evidence>
<organism evidence="2">
    <name type="scientific">Cucumis melo</name>
    <name type="common">Muskmelon</name>
    <dbReference type="NCBI Taxonomy" id="3656"/>
    <lineage>
        <taxon>Eukaryota</taxon>
        <taxon>Viridiplantae</taxon>
        <taxon>Streptophyta</taxon>
        <taxon>Embryophyta</taxon>
        <taxon>Tracheophyta</taxon>
        <taxon>Spermatophyta</taxon>
        <taxon>Magnoliopsida</taxon>
        <taxon>eudicotyledons</taxon>
        <taxon>Gunneridae</taxon>
        <taxon>Pentapetalae</taxon>
        <taxon>rosids</taxon>
        <taxon>fabids</taxon>
        <taxon>Cucurbitales</taxon>
        <taxon>Cucurbitaceae</taxon>
        <taxon>Benincaseae</taxon>
        <taxon>Cucumis</taxon>
    </lineage>
</organism>
<name>A0A9I9EHV2_CUCME</name>
<accession>A0A9I9EHV2</accession>
<feature type="region of interest" description="Disordered" evidence="1">
    <location>
        <begin position="173"/>
        <end position="244"/>
    </location>
</feature>
<dbReference type="AlphaFoldDB" id="A0A9I9EHV2"/>
<evidence type="ECO:0000313" key="2">
    <source>
        <dbReference type="EnsemblPlants" id="MELO3C034005.2.1"/>
    </source>
</evidence>
<dbReference type="Gramene" id="MELO3C034005.2.1">
    <property type="protein sequence ID" value="MELO3C034005.2.1"/>
    <property type="gene ID" value="MELO3C034005.2"/>
</dbReference>
<sequence length="244" mass="29381">MKRQKHIDNFLEFLKDSYLQNSKNSGNVFLHQPLPQISTIHQFQGFNVHFNIITVSNLHNVWRRRPLLFRPPFRELQCEKPTMSNKNLPVNTHRYTDPISRTQCELNVTARSVIELISRAPRSQNLRNPLHHQRLLVLNRNLILMNRNRGNLGRDLRSSRVNIRLTSHHFKKGRTRSGFISRRRRRHWVQKPGGQSGVELRKPRRERVMTRSRMTIKRSTGRRRREIHYRRKSSRRKPYPESRR</sequence>
<protein>
    <submittedName>
        <fullName evidence="2">Uncharacterized protein</fullName>
    </submittedName>
</protein>
<dbReference type="EnsemblPlants" id="MELO3C034005.2.1">
    <property type="protein sequence ID" value="MELO3C034005.2.1"/>
    <property type="gene ID" value="MELO3C034005.2"/>
</dbReference>
<feature type="compositionally biased region" description="Basic residues" evidence="1">
    <location>
        <begin position="214"/>
        <end position="237"/>
    </location>
</feature>
<reference evidence="2" key="1">
    <citation type="submission" date="2023-03" db="UniProtKB">
        <authorList>
            <consortium name="EnsemblPlants"/>
        </authorList>
    </citation>
    <scope>IDENTIFICATION</scope>
</reference>
<proteinExistence type="predicted"/>